<dbReference type="GO" id="GO:0019825">
    <property type="term" value="F:oxygen binding"/>
    <property type="evidence" value="ECO:0007669"/>
    <property type="project" value="InterPro"/>
</dbReference>
<evidence type="ECO:0000256" key="5">
    <source>
        <dbReference type="ARBA" id="ARBA00023004"/>
    </source>
</evidence>
<evidence type="ECO:0000256" key="3">
    <source>
        <dbReference type="ARBA" id="ARBA00022621"/>
    </source>
</evidence>
<dbReference type="SUPFAM" id="SSF46458">
    <property type="entry name" value="Globin-like"/>
    <property type="match status" value="1"/>
</dbReference>
<proteinExistence type="inferred from homology"/>
<keyword evidence="5" id="KW-0408">Iron</keyword>
<name>A0A7W4K831_9PROT</name>
<evidence type="ECO:0000256" key="4">
    <source>
        <dbReference type="ARBA" id="ARBA00022723"/>
    </source>
</evidence>
<dbReference type="GO" id="GO:0046210">
    <property type="term" value="P:nitric oxide catabolic process"/>
    <property type="evidence" value="ECO:0007669"/>
    <property type="project" value="TreeGrafter"/>
</dbReference>
<evidence type="ECO:0000256" key="1">
    <source>
        <dbReference type="ARBA" id="ARBA00006401"/>
    </source>
</evidence>
<dbReference type="Pfam" id="PF00042">
    <property type="entry name" value="Globin"/>
    <property type="match status" value="1"/>
</dbReference>
<dbReference type="FunFam" id="1.10.490.10:FF:000003">
    <property type="entry name" value="Flavohemoprotein"/>
    <property type="match status" value="1"/>
</dbReference>
<keyword evidence="2 6" id="KW-0349">Heme</keyword>
<sequence>MTGSMDPHTIAVIKATVPALEAHGLEITQEMYARLFRTPSIKALFDMSRQGRDGAQPRALALAVLAYARNIDNPGVLDKAVDHIAHRHVDAHILPEHYPYVVEALLGAISHVLGDAATPEVLEAWGKAYWVLADILIGREKAICAA</sequence>
<accession>A0A7W4K831</accession>
<keyword evidence="4" id="KW-0479">Metal-binding</keyword>
<evidence type="ECO:0000313" key="9">
    <source>
        <dbReference type="Proteomes" id="UP000578030"/>
    </source>
</evidence>
<dbReference type="GO" id="GO:0008941">
    <property type="term" value="F:nitric oxide dioxygenase NAD(P)H activity"/>
    <property type="evidence" value="ECO:0007669"/>
    <property type="project" value="TreeGrafter"/>
</dbReference>
<dbReference type="Proteomes" id="UP000578030">
    <property type="component" value="Unassembled WGS sequence"/>
</dbReference>
<comment type="similarity">
    <text evidence="6">Belongs to the globin family.</text>
</comment>
<keyword evidence="6" id="KW-0813">Transport</keyword>
<evidence type="ECO:0000256" key="6">
    <source>
        <dbReference type="RuleBase" id="RU000356"/>
    </source>
</evidence>
<dbReference type="AlphaFoldDB" id="A0A7W4K831"/>
<dbReference type="GO" id="GO:0020037">
    <property type="term" value="F:heme binding"/>
    <property type="evidence" value="ECO:0007669"/>
    <property type="project" value="InterPro"/>
</dbReference>
<dbReference type="GO" id="GO:0071500">
    <property type="term" value="P:cellular response to nitrosative stress"/>
    <property type="evidence" value="ECO:0007669"/>
    <property type="project" value="TreeGrafter"/>
</dbReference>
<dbReference type="Gene3D" id="1.10.490.10">
    <property type="entry name" value="Globins"/>
    <property type="match status" value="1"/>
</dbReference>
<dbReference type="PANTHER" id="PTHR43396">
    <property type="entry name" value="FLAVOHEMOPROTEIN"/>
    <property type="match status" value="1"/>
</dbReference>
<dbReference type="InterPro" id="IPR012292">
    <property type="entry name" value="Globin/Proto"/>
</dbReference>
<protein>
    <recommendedName>
        <fullName evidence="7">Globin domain-containing protein</fullName>
    </recommendedName>
</protein>
<keyword evidence="3 6" id="KW-0561">Oxygen transport</keyword>
<dbReference type="GO" id="GO:0071949">
    <property type="term" value="F:FAD binding"/>
    <property type="evidence" value="ECO:0007669"/>
    <property type="project" value="TreeGrafter"/>
</dbReference>
<keyword evidence="9" id="KW-1185">Reference proteome</keyword>
<reference evidence="8 9" key="1">
    <citation type="submission" date="2020-04" db="EMBL/GenBank/DDBJ databases">
        <title>Description of novel Gluconacetobacter.</title>
        <authorList>
            <person name="Sombolestani A."/>
        </authorList>
    </citation>
    <scope>NUCLEOTIDE SEQUENCE [LARGE SCALE GENOMIC DNA]</scope>
    <source>
        <strain evidence="8 9">LMG 27802</strain>
    </source>
</reference>
<gene>
    <name evidence="8" type="ORF">HLH28_11020</name>
</gene>
<dbReference type="EMBL" id="JABEQM010000008">
    <property type="protein sequence ID" value="MBB2202093.1"/>
    <property type="molecule type" value="Genomic_DNA"/>
</dbReference>
<comment type="similarity">
    <text evidence="1">In the C-terminal section; belongs to the flavoprotein pyridine nucleotide cytochrome reductase family.</text>
</comment>
<dbReference type="InterPro" id="IPR000971">
    <property type="entry name" value="Globin"/>
</dbReference>
<evidence type="ECO:0000256" key="2">
    <source>
        <dbReference type="ARBA" id="ARBA00022617"/>
    </source>
</evidence>
<organism evidence="8 9">
    <name type="scientific">Gluconacetobacter tumulisoli</name>
    <dbReference type="NCBI Taxonomy" id="1286189"/>
    <lineage>
        <taxon>Bacteria</taxon>
        <taxon>Pseudomonadati</taxon>
        <taxon>Pseudomonadota</taxon>
        <taxon>Alphaproteobacteria</taxon>
        <taxon>Acetobacterales</taxon>
        <taxon>Acetobacteraceae</taxon>
        <taxon>Gluconacetobacter</taxon>
    </lineage>
</organism>
<evidence type="ECO:0000259" key="7">
    <source>
        <dbReference type="PROSITE" id="PS01033"/>
    </source>
</evidence>
<dbReference type="GO" id="GO:0005344">
    <property type="term" value="F:oxygen carrier activity"/>
    <property type="evidence" value="ECO:0007669"/>
    <property type="project" value="UniProtKB-KW"/>
</dbReference>
<feature type="domain" description="Globin" evidence="7">
    <location>
        <begin position="4"/>
        <end position="141"/>
    </location>
</feature>
<evidence type="ECO:0000313" key="8">
    <source>
        <dbReference type="EMBL" id="MBB2202093.1"/>
    </source>
</evidence>
<comment type="caution">
    <text evidence="8">The sequence shown here is derived from an EMBL/GenBank/DDBJ whole genome shotgun (WGS) entry which is preliminary data.</text>
</comment>
<dbReference type="PROSITE" id="PS01033">
    <property type="entry name" value="GLOBIN"/>
    <property type="match status" value="1"/>
</dbReference>
<dbReference type="PANTHER" id="PTHR43396:SF3">
    <property type="entry name" value="FLAVOHEMOPROTEIN"/>
    <property type="match status" value="1"/>
</dbReference>
<dbReference type="GO" id="GO:0046872">
    <property type="term" value="F:metal ion binding"/>
    <property type="evidence" value="ECO:0007669"/>
    <property type="project" value="UniProtKB-KW"/>
</dbReference>
<dbReference type="InterPro" id="IPR009050">
    <property type="entry name" value="Globin-like_sf"/>
</dbReference>